<dbReference type="EMBL" id="CAMKVN010001656">
    <property type="protein sequence ID" value="CAI2177331.1"/>
    <property type="molecule type" value="Genomic_DNA"/>
</dbReference>
<evidence type="ECO:0000313" key="1">
    <source>
        <dbReference type="EMBL" id="CAI2177331.1"/>
    </source>
</evidence>
<accession>A0A9W4SP09</accession>
<name>A0A9W4SP09_9GLOM</name>
<protein>
    <submittedName>
        <fullName evidence="1">1220_t:CDS:1</fullName>
    </submittedName>
</protein>
<proteinExistence type="predicted"/>
<dbReference type="Proteomes" id="UP001153678">
    <property type="component" value="Unassembled WGS sequence"/>
</dbReference>
<organism evidence="1 2">
    <name type="scientific">Funneliformis geosporum</name>
    <dbReference type="NCBI Taxonomy" id="1117311"/>
    <lineage>
        <taxon>Eukaryota</taxon>
        <taxon>Fungi</taxon>
        <taxon>Fungi incertae sedis</taxon>
        <taxon>Mucoromycota</taxon>
        <taxon>Glomeromycotina</taxon>
        <taxon>Glomeromycetes</taxon>
        <taxon>Glomerales</taxon>
        <taxon>Glomeraceae</taxon>
        <taxon>Funneliformis</taxon>
    </lineage>
</organism>
<reference evidence="1" key="1">
    <citation type="submission" date="2022-08" db="EMBL/GenBank/DDBJ databases">
        <authorList>
            <person name="Kallberg Y."/>
            <person name="Tangrot J."/>
            <person name="Rosling A."/>
        </authorList>
    </citation>
    <scope>NUCLEOTIDE SEQUENCE</scope>
    <source>
        <strain evidence="1">Wild A</strain>
    </source>
</reference>
<keyword evidence="2" id="KW-1185">Reference proteome</keyword>
<comment type="caution">
    <text evidence="1">The sequence shown here is derived from an EMBL/GenBank/DDBJ whole genome shotgun (WGS) entry which is preliminary data.</text>
</comment>
<evidence type="ECO:0000313" key="2">
    <source>
        <dbReference type="Proteomes" id="UP001153678"/>
    </source>
</evidence>
<sequence length="57" mass="6874">MLLTEIGNTKRPIDNTNFREEHDKIKIIIKDCLNAFWINLHFKKDELEEVFIICIQE</sequence>
<gene>
    <name evidence="1" type="ORF">FWILDA_LOCUS8035</name>
</gene>
<dbReference type="AlphaFoldDB" id="A0A9W4SP09"/>